<reference evidence="2" key="1">
    <citation type="submission" date="2024-01" db="EMBL/GenBank/DDBJ databases">
        <authorList>
            <person name="Webb A."/>
        </authorList>
    </citation>
    <scope>NUCLEOTIDE SEQUENCE</scope>
    <source>
        <strain evidence="2">Pm1</strain>
    </source>
</reference>
<protein>
    <submittedName>
        <fullName evidence="2">Uncharacterized protein</fullName>
    </submittedName>
</protein>
<feature type="region of interest" description="Disordered" evidence="1">
    <location>
        <begin position="1"/>
        <end position="42"/>
    </location>
</feature>
<evidence type="ECO:0000256" key="1">
    <source>
        <dbReference type="SAM" id="MobiDB-lite"/>
    </source>
</evidence>
<dbReference type="Proteomes" id="UP001162060">
    <property type="component" value="Unassembled WGS sequence"/>
</dbReference>
<dbReference type="EMBL" id="CAKLBY020000267">
    <property type="protein sequence ID" value="CAK7941916.1"/>
    <property type="molecule type" value="Genomic_DNA"/>
</dbReference>
<evidence type="ECO:0000313" key="2">
    <source>
        <dbReference type="EMBL" id="CAK7941916.1"/>
    </source>
</evidence>
<proteinExistence type="predicted"/>
<sequence length="42" mass="4894">MPRMDGPRFRTGQMNRSIRTLSDAQRGDHPMDERMRACRAST</sequence>
<accession>A0AAV1V4P7</accession>
<feature type="compositionally biased region" description="Basic and acidic residues" evidence="1">
    <location>
        <begin position="25"/>
        <end position="36"/>
    </location>
</feature>
<name>A0AAV1V4P7_9STRA</name>
<comment type="caution">
    <text evidence="2">The sequence shown here is derived from an EMBL/GenBank/DDBJ whole genome shotgun (WGS) entry which is preliminary data.</text>
</comment>
<gene>
    <name evidence="2" type="ORF">PM001_LOCUS27066</name>
</gene>
<evidence type="ECO:0000313" key="3">
    <source>
        <dbReference type="Proteomes" id="UP001162060"/>
    </source>
</evidence>
<organism evidence="2 3">
    <name type="scientific">Peronospora matthiolae</name>
    <dbReference type="NCBI Taxonomy" id="2874970"/>
    <lineage>
        <taxon>Eukaryota</taxon>
        <taxon>Sar</taxon>
        <taxon>Stramenopiles</taxon>
        <taxon>Oomycota</taxon>
        <taxon>Peronosporomycetes</taxon>
        <taxon>Peronosporales</taxon>
        <taxon>Peronosporaceae</taxon>
        <taxon>Peronospora</taxon>
    </lineage>
</organism>
<feature type="compositionally biased region" description="Polar residues" evidence="1">
    <location>
        <begin position="12"/>
        <end position="23"/>
    </location>
</feature>
<dbReference type="AlphaFoldDB" id="A0AAV1V4P7"/>